<dbReference type="AlphaFoldDB" id="A0AA92JYJ3"/>
<gene>
    <name evidence="1" type="ORF">HF909_01090</name>
</gene>
<reference evidence="2" key="1">
    <citation type="submission" date="2020-04" db="EMBL/GenBank/DDBJ databases">
        <title>Ralstonia solanacearum UW576, UW763, UW773, and UW774.</title>
        <authorList>
            <person name="Steidl O."/>
            <person name="Truchon A."/>
            <person name="Allen C."/>
        </authorList>
    </citation>
    <scope>NUCLEOTIDE SEQUENCE [LARGE SCALE GENOMIC DNA]</scope>
    <source>
        <strain evidence="2">UW774</strain>
    </source>
</reference>
<protein>
    <submittedName>
        <fullName evidence="1">Uncharacterized protein</fullName>
    </submittedName>
</protein>
<organism evidence="1 2">
    <name type="scientific">Ralstonia solanacearum</name>
    <name type="common">Pseudomonas solanacearum</name>
    <dbReference type="NCBI Taxonomy" id="305"/>
    <lineage>
        <taxon>Bacteria</taxon>
        <taxon>Pseudomonadati</taxon>
        <taxon>Pseudomonadota</taxon>
        <taxon>Betaproteobacteria</taxon>
        <taxon>Burkholderiales</taxon>
        <taxon>Burkholderiaceae</taxon>
        <taxon>Ralstonia</taxon>
        <taxon>Ralstonia solanacearum species complex</taxon>
    </lineage>
</organism>
<evidence type="ECO:0000313" key="2">
    <source>
        <dbReference type="Proteomes" id="UP000593970"/>
    </source>
</evidence>
<dbReference type="Proteomes" id="UP000593970">
    <property type="component" value="Chromosome"/>
</dbReference>
<accession>A0AA92JYJ3</accession>
<dbReference type="EMBL" id="CP051169">
    <property type="protein sequence ID" value="QOK95184.1"/>
    <property type="molecule type" value="Genomic_DNA"/>
</dbReference>
<name>A0AA92JYJ3_RALSL</name>
<sequence>MRIALGFCAAQRVHVLINTTPQPEQTMSKTLTRNDVVEELTEIQQQMLELIENARGLLKAGGFGSALDRAEDYWIAHMTMALSDDHGYLGRSGCTLQDTIEEIGSGEDEEDDDNNA</sequence>
<evidence type="ECO:0000313" key="1">
    <source>
        <dbReference type="EMBL" id="QOK95184.1"/>
    </source>
</evidence>
<proteinExistence type="predicted"/>